<evidence type="ECO:0000313" key="5">
    <source>
        <dbReference type="Proteomes" id="UP000008207"/>
    </source>
</evidence>
<evidence type="ECO:0000313" key="4">
    <source>
        <dbReference type="EMBL" id="ACL55859.1"/>
    </source>
</evidence>
<dbReference type="RefSeq" id="WP_015927563.1">
    <property type="nucleotide sequence ID" value="NC_011894.1"/>
</dbReference>
<dbReference type="HOGENOM" id="CLU_013985_34_5_5"/>
<dbReference type="Proteomes" id="UP000008207">
    <property type="component" value="Chromosome"/>
</dbReference>
<accession>B8IGF9</accession>
<evidence type="ECO:0000256" key="2">
    <source>
        <dbReference type="ARBA" id="ARBA00023315"/>
    </source>
</evidence>
<dbReference type="EMBL" id="CP001349">
    <property type="protein sequence ID" value="ACL55859.1"/>
    <property type="molecule type" value="Genomic_DNA"/>
</dbReference>
<dbReference type="InterPro" id="IPR000182">
    <property type="entry name" value="GNAT_dom"/>
</dbReference>
<dbReference type="InterPro" id="IPR016181">
    <property type="entry name" value="Acyl_CoA_acyltransferase"/>
</dbReference>
<dbReference type="InterPro" id="IPR050832">
    <property type="entry name" value="Bact_Acetyltransf"/>
</dbReference>
<reference evidence="4 5" key="1">
    <citation type="submission" date="2009-01" db="EMBL/GenBank/DDBJ databases">
        <title>Complete sequence of chromosome of Methylobacterium nodulans ORS 2060.</title>
        <authorList>
            <consortium name="US DOE Joint Genome Institute"/>
            <person name="Lucas S."/>
            <person name="Copeland A."/>
            <person name="Lapidus A."/>
            <person name="Glavina del Rio T."/>
            <person name="Dalin E."/>
            <person name="Tice H."/>
            <person name="Bruce D."/>
            <person name="Goodwin L."/>
            <person name="Pitluck S."/>
            <person name="Sims D."/>
            <person name="Brettin T."/>
            <person name="Detter J.C."/>
            <person name="Han C."/>
            <person name="Larimer F."/>
            <person name="Land M."/>
            <person name="Hauser L."/>
            <person name="Kyrpides N."/>
            <person name="Ivanova N."/>
            <person name="Marx C.J."/>
            <person name="Richardson P."/>
        </authorList>
    </citation>
    <scope>NUCLEOTIDE SEQUENCE [LARGE SCALE GENOMIC DNA]</scope>
    <source>
        <strain evidence="5">LMG 21967 / CNCM I-2342 / ORS 2060</strain>
    </source>
</reference>
<dbReference type="PROSITE" id="PS51186">
    <property type="entry name" value="GNAT"/>
    <property type="match status" value="1"/>
</dbReference>
<keyword evidence="2" id="KW-0012">Acyltransferase</keyword>
<dbReference type="STRING" id="460265.Mnod_0830"/>
<sequence length="149" mass="16493">MPDARPALPSDLPSLLSLFAASEVSAMVQPPERAENIWREIMGEQAIRVFVSEAHGRLAATCMLITAPNLLREGKRHAFLENVVTHPELRGRGHGRAVVRAALAHAWETDCYHVLMQSGRTDPRVHAFYEDLGFKPGLRTAYVATRPAT</sequence>
<dbReference type="eggNOG" id="COG0454">
    <property type="taxonomic scope" value="Bacteria"/>
</dbReference>
<feature type="domain" description="N-acetyltransferase" evidence="3">
    <location>
        <begin position="2"/>
        <end position="149"/>
    </location>
</feature>
<dbReference type="CDD" id="cd04301">
    <property type="entry name" value="NAT_SF"/>
    <property type="match status" value="1"/>
</dbReference>
<gene>
    <name evidence="4" type="ordered locus">Mnod_0830</name>
</gene>
<organism evidence="4 5">
    <name type="scientific">Methylobacterium nodulans (strain LMG 21967 / CNCM I-2342 / ORS 2060)</name>
    <dbReference type="NCBI Taxonomy" id="460265"/>
    <lineage>
        <taxon>Bacteria</taxon>
        <taxon>Pseudomonadati</taxon>
        <taxon>Pseudomonadota</taxon>
        <taxon>Alphaproteobacteria</taxon>
        <taxon>Hyphomicrobiales</taxon>
        <taxon>Methylobacteriaceae</taxon>
        <taxon>Methylobacterium</taxon>
    </lineage>
</organism>
<dbReference type="GO" id="GO:0016747">
    <property type="term" value="F:acyltransferase activity, transferring groups other than amino-acyl groups"/>
    <property type="evidence" value="ECO:0007669"/>
    <property type="project" value="InterPro"/>
</dbReference>
<dbReference type="OrthoDB" id="7595389at2"/>
<keyword evidence="1 4" id="KW-0808">Transferase</keyword>
<name>B8IGF9_METNO</name>
<dbReference type="SUPFAM" id="SSF55729">
    <property type="entry name" value="Acyl-CoA N-acyltransferases (Nat)"/>
    <property type="match status" value="1"/>
</dbReference>
<evidence type="ECO:0000259" key="3">
    <source>
        <dbReference type="PROSITE" id="PS51186"/>
    </source>
</evidence>
<evidence type="ECO:0000256" key="1">
    <source>
        <dbReference type="ARBA" id="ARBA00022679"/>
    </source>
</evidence>
<dbReference type="PANTHER" id="PTHR43877">
    <property type="entry name" value="AMINOALKYLPHOSPHONATE N-ACETYLTRANSFERASE-RELATED-RELATED"/>
    <property type="match status" value="1"/>
</dbReference>
<protein>
    <submittedName>
        <fullName evidence="4">GCN5-related N-acetyltransferase</fullName>
    </submittedName>
</protein>
<dbReference type="Pfam" id="PF00583">
    <property type="entry name" value="Acetyltransf_1"/>
    <property type="match status" value="1"/>
</dbReference>
<keyword evidence="5" id="KW-1185">Reference proteome</keyword>
<proteinExistence type="predicted"/>
<dbReference type="Gene3D" id="3.40.630.30">
    <property type="match status" value="1"/>
</dbReference>
<dbReference type="AlphaFoldDB" id="B8IGF9"/>
<dbReference type="KEGG" id="mno:Mnod_0830"/>